<evidence type="ECO:0000256" key="1">
    <source>
        <dbReference type="SAM" id="SignalP"/>
    </source>
</evidence>
<dbReference type="InterPro" id="IPR007497">
    <property type="entry name" value="SIMPL/DUF541"/>
</dbReference>
<dbReference type="STRING" id="227084.SAMN05421855_104164"/>
<dbReference type="Pfam" id="PF04402">
    <property type="entry name" value="SIMPL"/>
    <property type="match status" value="1"/>
</dbReference>
<dbReference type="Proteomes" id="UP000199321">
    <property type="component" value="Unassembled WGS sequence"/>
</dbReference>
<name>A0A1G7HMN4_9FLAO</name>
<sequence>MKTVNTLLILLFSTMMIAQNTPQPTIDVTGEGIVYVVPDEATINVRVENEGQEPKQLKNENDAIVSEVLSTIKQMGIKDKDMQTEYVQLSKNFDYNTKTYSYKANQSISIKVRDLKKYEPLMNALLESGINRIDNVSFSSSKSEALESQARKKAIENAKMKAEEYVGALNQSIGKAISISEQRSSNGPQPVYRTMAKASSASDGRETIALGEIEIKANVNVSFLLN</sequence>
<protein>
    <recommendedName>
        <fullName evidence="4">SIMPL domain-containing protein</fullName>
    </recommendedName>
</protein>
<dbReference type="Gene3D" id="3.30.70.2970">
    <property type="entry name" value="Protein of unknown function (DUF541), domain 2"/>
    <property type="match status" value="1"/>
</dbReference>
<dbReference type="Gene3D" id="3.30.110.170">
    <property type="entry name" value="Protein of unknown function (DUF541), domain 1"/>
    <property type="match status" value="1"/>
</dbReference>
<organism evidence="2 3">
    <name type="scientific">Ulvibacter litoralis</name>
    <dbReference type="NCBI Taxonomy" id="227084"/>
    <lineage>
        <taxon>Bacteria</taxon>
        <taxon>Pseudomonadati</taxon>
        <taxon>Bacteroidota</taxon>
        <taxon>Flavobacteriia</taxon>
        <taxon>Flavobacteriales</taxon>
        <taxon>Flavobacteriaceae</taxon>
        <taxon>Ulvibacter</taxon>
    </lineage>
</organism>
<feature type="signal peptide" evidence="1">
    <location>
        <begin position="1"/>
        <end position="18"/>
    </location>
</feature>
<proteinExistence type="predicted"/>
<evidence type="ECO:0000313" key="3">
    <source>
        <dbReference type="Proteomes" id="UP000199321"/>
    </source>
</evidence>
<evidence type="ECO:0000313" key="2">
    <source>
        <dbReference type="EMBL" id="SDF01289.1"/>
    </source>
</evidence>
<dbReference type="RefSeq" id="WP_093144822.1">
    <property type="nucleotide sequence ID" value="NZ_BMWO01000004.1"/>
</dbReference>
<dbReference type="EMBL" id="FNBA01000004">
    <property type="protein sequence ID" value="SDF01289.1"/>
    <property type="molecule type" value="Genomic_DNA"/>
</dbReference>
<reference evidence="2 3" key="1">
    <citation type="submission" date="2016-10" db="EMBL/GenBank/DDBJ databases">
        <authorList>
            <person name="de Groot N.N."/>
        </authorList>
    </citation>
    <scope>NUCLEOTIDE SEQUENCE [LARGE SCALE GENOMIC DNA]</scope>
    <source>
        <strain evidence="2 3">DSM 16195</strain>
    </source>
</reference>
<accession>A0A1G7HMN4</accession>
<dbReference type="OrthoDB" id="6021921at2"/>
<gene>
    <name evidence="2" type="ORF">SAMN05421855_104164</name>
</gene>
<dbReference type="GO" id="GO:0006974">
    <property type="term" value="P:DNA damage response"/>
    <property type="evidence" value="ECO:0007669"/>
    <property type="project" value="TreeGrafter"/>
</dbReference>
<keyword evidence="3" id="KW-1185">Reference proteome</keyword>
<dbReference type="InterPro" id="IPR052022">
    <property type="entry name" value="26kDa_periplasmic_antigen"/>
</dbReference>
<dbReference type="PANTHER" id="PTHR34387:SF1">
    <property type="entry name" value="PERIPLASMIC IMMUNOGENIC PROTEIN"/>
    <property type="match status" value="1"/>
</dbReference>
<dbReference type="PANTHER" id="PTHR34387">
    <property type="entry name" value="SLR1258 PROTEIN"/>
    <property type="match status" value="1"/>
</dbReference>
<feature type="chain" id="PRO_5011718295" description="SIMPL domain-containing protein" evidence="1">
    <location>
        <begin position="19"/>
        <end position="226"/>
    </location>
</feature>
<keyword evidence="1" id="KW-0732">Signal</keyword>
<evidence type="ECO:0008006" key="4">
    <source>
        <dbReference type="Google" id="ProtNLM"/>
    </source>
</evidence>
<dbReference type="AlphaFoldDB" id="A0A1G7HMN4"/>